<dbReference type="Gene3D" id="3.40.50.300">
    <property type="entry name" value="P-loop containing nucleotide triphosphate hydrolases"/>
    <property type="match status" value="1"/>
</dbReference>
<organism evidence="2">
    <name type="scientific">metagenome</name>
    <dbReference type="NCBI Taxonomy" id="256318"/>
    <lineage>
        <taxon>unclassified sequences</taxon>
        <taxon>metagenomes</taxon>
    </lineage>
</organism>
<dbReference type="PANTHER" id="PTHR30153">
    <property type="entry name" value="REPLICATIVE DNA HELICASE DNAB"/>
    <property type="match status" value="1"/>
</dbReference>
<dbReference type="GO" id="GO:0006260">
    <property type="term" value="P:DNA replication"/>
    <property type="evidence" value="ECO:0007669"/>
    <property type="project" value="InterPro"/>
</dbReference>
<keyword evidence="2" id="KW-0378">Hydrolase</keyword>
<accession>A0A2P2C640</accession>
<dbReference type="PANTHER" id="PTHR30153:SF2">
    <property type="entry name" value="REPLICATIVE DNA HELICASE"/>
    <property type="match status" value="1"/>
</dbReference>
<dbReference type="EMBL" id="CZKA01000037">
    <property type="protein sequence ID" value="CUR57474.1"/>
    <property type="molecule type" value="Genomic_DNA"/>
</dbReference>
<dbReference type="Pfam" id="PF03796">
    <property type="entry name" value="DnaB_C"/>
    <property type="match status" value="1"/>
</dbReference>
<dbReference type="AlphaFoldDB" id="A0A2P2C640"/>
<name>A0A2P2C640_9ZZZZ</name>
<protein>
    <submittedName>
        <fullName evidence="2">Putative DnaB domain protein helicase domain protein</fullName>
    </submittedName>
</protein>
<dbReference type="GO" id="GO:0005829">
    <property type="term" value="C:cytosol"/>
    <property type="evidence" value="ECO:0007669"/>
    <property type="project" value="TreeGrafter"/>
</dbReference>
<evidence type="ECO:0000313" key="2">
    <source>
        <dbReference type="EMBL" id="CUR57474.1"/>
    </source>
</evidence>
<keyword evidence="2" id="KW-0347">Helicase</keyword>
<evidence type="ECO:0000259" key="1">
    <source>
        <dbReference type="PROSITE" id="PS51199"/>
    </source>
</evidence>
<dbReference type="GO" id="GO:0003678">
    <property type="term" value="F:DNA helicase activity"/>
    <property type="evidence" value="ECO:0007669"/>
    <property type="project" value="InterPro"/>
</dbReference>
<reference evidence="2" key="1">
    <citation type="submission" date="2015-08" db="EMBL/GenBank/DDBJ databases">
        <authorList>
            <person name="Babu N.S."/>
            <person name="Beckwith C.J."/>
            <person name="Beseler K.G."/>
            <person name="Brison A."/>
            <person name="Carone J.V."/>
            <person name="Caskin T.P."/>
            <person name="Diamond M."/>
            <person name="Durham M.E."/>
            <person name="Foxe J.M."/>
            <person name="Go M."/>
            <person name="Henderson B.A."/>
            <person name="Jones I.B."/>
            <person name="McGettigan J.A."/>
            <person name="Micheletti S.J."/>
            <person name="Nasrallah M.E."/>
            <person name="Ortiz D."/>
            <person name="Piller C.R."/>
            <person name="Privatt S.R."/>
            <person name="Schneider S.L."/>
            <person name="Sharp S."/>
            <person name="Smith T.C."/>
            <person name="Stanton J.D."/>
            <person name="Ullery H.E."/>
            <person name="Wilson R.J."/>
            <person name="Serrano M.G."/>
            <person name="Buck G."/>
            <person name="Lee V."/>
            <person name="Wang Y."/>
            <person name="Carvalho R."/>
            <person name="Voegtly L."/>
            <person name="Shi R."/>
            <person name="Duckworth R."/>
            <person name="Johnson A."/>
            <person name="Loviza R."/>
            <person name="Walstead R."/>
            <person name="Shah Z."/>
            <person name="Kiflezghi M."/>
            <person name="Wade K."/>
            <person name="Ball S.L."/>
            <person name="Bradley K.W."/>
            <person name="Asai D.J."/>
            <person name="Bowman C.A."/>
            <person name="Russell D.A."/>
            <person name="Pope W.H."/>
            <person name="Jacobs-Sera D."/>
            <person name="Hendrix R.W."/>
            <person name="Hatfull G.F."/>
        </authorList>
    </citation>
    <scope>NUCLEOTIDE SEQUENCE</scope>
</reference>
<gene>
    <name evidence="2" type="ORF">NOCA2420037</name>
</gene>
<dbReference type="GO" id="GO:0005524">
    <property type="term" value="F:ATP binding"/>
    <property type="evidence" value="ECO:0007669"/>
    <property type="project" value="InterPro"/>
</dbReference>
<dbReference type="InterPro" id="IPR007694">
    <property type="entry name" value="DNA_helicase_DnaB-like_C"/>
</dbReference>
<dbReference type="SUPFAM" id="SSF52540">
    <property type="entry name" value="P-loop containing nucleoside triphosphate hydrolases"/>
    <property type="match status" value="1"/>
</dbReference>
<feature type="domain" description="SF4 helicase" evidence="1">
    <location>
        <begin position="22"/>
        <end position="318"/>
    </location>
</feature>
<sequence length="332" mass="36249">MDPQLTPLNLVLERTDERLRSGADHPTIWPTGFGALDDALSGGLRSGSLLLLAGAQGAGKTTFALQMARNAAASGHTVVYFTYEHDAESMLERLIAMEAGILGDMSAPGLNRVREAFEADDPSLGGLAERLSDTSVGAEAVKSVESYGHLMHIHRSTGTTTSMEVIRAAVEHIWETTGEPPMVVVDYLQKVKADNNVAVEDERVTEIVEGLKDLAIAANVPVVSIVAADKSGLETGKRMRAQHLRGSTALAYEADILLMLNNKFDLVSRHHLVYAMGNVEQFKQMAVVSIEKNRHGFDGIDLEFKKRFAQSRFDTNGNRVMEQLVDDRVFTE</sequence>
<dbReference type="InterPro" id="IPR027417">
    <property type="entry name" value="P-loop_NTPase"/>
</dbReference>
<dbReference type="PROSITE" id="PS51199">
    <property type="entry name" value="SF4_HELICASE"/>
    <property type="match status" value="1"/>
</dbReference>
<keyword evidence="2" id="KW-0067">ATP-binding</keyword>
<proteinExistence type="predicted"/>
<keyword evidence="2" id="KW-0547">Nucleotide-binding</keyword>